<name>A0A517RC36_9PLAN</name>
<dbReference type="OrthoDB" id="9807795at2"/>
<evidence type="ECO:0000259" key="1">
    <source>
        <dbReference type="Pfam" id="PF00535"/>
    </source>
</evidence>
<accession>A0A517RC36</accession>
<evidence type="ECO:0000313" key="3">
    <source>
        <dbReference type="Proteomes" id="UP000317171"/>
    </source>
</evidence>
<organism evidence="2 3">
    <name type="scientific">Gimesia alba</name>
    <dbReference type="NCBI Taxonomy" id="2527973"/>
    <lineage>
        <taxon>Bacteria</taxon>
        <taxon>Pseudomonadati</taxon>
        <taxon>Planctomycetota</taxon>
        <taxon>Planctomycetia</taxon>
        <taxon>Planctomycetales</taxon>
        <taxon>Planctomycetaceae</taxon>
        <taxon>Gimesia</taxon>
    </lineage>
</organism>
<dbReference type="Gene3D" id="3.90.550.10">
    <property type="entry name" value="Spore Coat Polysaccharide Biosynthesis Protein SpsA, Chain A"/>
    <property type="match status" value="1"/>
</dbReference>
<keyword evidence="3" id="KW-1185">Reference proteome</keyword>
<dbReference type="Pfam" id="PF00535">
    <property type="entry name" value="Glycos_transf_2"/>
    <property type="match status" value="1"/>
</dbReference>
<dbReference type="SUPFAM" id="SSF53448">
    <property type="entry name" value="Nucleotide-diphospho-sugar transferases"/>
    <property type="match status" value="1"/>
</dbReference>
<gene>
    <name evidence="2" type="ORF">Pan241w_14860</name>
</gene>
<dbReference type="AlphaFoldDB" id="A0A517RC36"/>
<dbReference type="KEGG" id="gaz:Pan241w_14860"/>
<dbReference type="InterPro" id="IPR001173">
    <property type="entry name" value="Glyco_trans_2-like"/>
</dbReference>
<dbReference type="EMBL" id="CP036269">
    <property type="protein sequence ID" value="QDT41425.1"/>
    <property type="molecule type" value="Genomic_DNA"/>
</dbReference>
<dbReference type="Proteomes" id="UP000317171">
    <property type="component" value="Chromosome"/>
</dbReference>
<sequence>MNLDPNARLTVLMPVHRGRRWVDSISKTINGCPAGCRIIVSDITQLDDALDVLEQRHQGDQRVCFRRRAGVADWRLHANELLSLADTEFFSIMPQDDEIGPGYYEELIAALDATPSAGLAFGVIEKLDLKRNQQTRTPTVPIPLGMKPPWWEAIHLDRHWNLGIPYRGVVRQQFNSPLPLFSHDFADQIWVFGIALQTYLVEVPTAVYLKQYHENNTHSTWEPLVGEQRRDILLNEIETRLADQPDDRREARRKLIKIYKEPS</sequence>
<proteinExistence type="predicted"/>
<dbReference type="RefSeq" id="WP_145212975.1">
    <property type="nucleotide sequence ID" value="NZ_CP036269.1"/>
</dbReference>
<feature type="domain" description="Glycosyltransferase 2-like" evidence="1">
    <location>
        <begin position="32"/>
        <end position="127"/>
    </location>
</feature>
<evidence type="ECO:0000313" key="2">
    <source>
        <dbReference type="EMBL" id="QDT41425.1"/>
    </source>
</evidence>
<reference evidence="2 3" key="1">
    <citation type="submission" date="2019-02" db="EMBL/GenBank/DDBJ databases">
        <title>Deep-cultivation of Planctomycetes and their phenomic and genomic characterization uncovers novel biology.</title>
        <authorList>
            <person name="Wiegand S."/>
            <person name="Jogler M."/>
            <person name="Boedeker C."/>
            <person name="Pinto D."/>
            <person name="Vollmers J."/>
            <person name="Rivas-Marin E."/>
            <person name="Kohn T."/>
            <person name="Peeters S.H."/>
            <person name="Heuer A."/>
            <person name="Rast P."/>
            <person name="Oberbeckmann S."/>
            <person name="Bunk B."/>
            <person name="Jeske O."/>
            <person name="Meyerdierks A."/>
            <person name="Storesund J.E."/>
            <person name="Kallscheuer N."/>
            <person name="Luecker S."/>
            <person name="Lage O.M."/>
            <person name="Pohl T."/>
            <person name="Merkel B.J."/>
            <person name="Hornburger P."/>
            <person name="Mueller R.-W."/>
            <person name="Bruemmer F."/>
            <person name="Labrenz M."/>
            <person name="Spormann A.M."/>
            <person name="Op den Camp H."/>
            <person name="Overmann J."/>
            <person name="Amann R."/>
            <person name="Jetten M.S.M."/>
            <person name="Mascher T."/>
            <person name="Medema M.H."/>
            <person name="Devos D.P."/>
            <person name="Kaster A.-K."/>
            <person name="Ovreas L."/>
            <person name="Rohde M."/>
            <person name="Galperin M.Y."/>
            <person name="Jogler C."/>
        </authorList>
    </citation>
    <scope>NUCLEOTIDE SEQUENCE [LARGE SCALE GENOMIC DNA]</scope>
    <source>
        <strain evidence="2 3">Pan241w</strain>
    </source>
</reference>
<protein>
    <recommendedName>
        <fullName evidence="1">Glycosyltransferase 2-like domain-containing protein</fullName>
    </recommendedName>
</protein>
<dbReference type="InterPro" id="IPR029044">
    <property type="entry name" value="Nucleotide-diphossugar_trans"/>
</dbReference>